<proteinExistence type="predicted"/>
<organism evidence="2 3">
    <name type="scientific">Paenibacillus oryzisoli</name>
    <dbReference type="NCBI Taxonomy" id="1850517"/>
    <lineage>
        <taxon>Bacteria</taxon>
        <taxon>Bacillati</taxon>
        <taxon>Bacillota</taxon>
        <taxon>Bacilli</taxon>
        <taxon>Bacillales</taxon>
        <taxon>Paenibacillaceae</taxon>
        <taxon>Paenibacillus</taxon>
    </lineage>
</organism>
<name>A0A198A4H9_9BACL</name>
<protein>
    <submittedName>
        <fullName evidence="2">Uncharacterized protein</fullName>
    </submittedName>
</protein>
<gene>
    <name evidence="2" type="ORF">A8708_20475</name>
</gene>
<dbReference type="EMBL" id="LYPB01000076">
    <property type="protein sequence ID" value="OAS16394.1"/>
    <property type="molecule type" value="Genomic_DNA"/>
</dbReference>
<dbReference type="RefSeq" id="WP_068667419.1">
    <property type="nucleotide sequence ID" value="NZ_LYPB01000076.1"/>
</dbReference>
<dbReference type="OrthoDB" id="2873679at2"/>
<keyword evidence="1" id="KW-0472">Membrane</keyword>
<evidence type="ECO:0000313" key="2">
    <source>
        <dbReference type="EMBL" id="OAS16394.1"/>
    </source>
</evidence>
<feature type="transmembrane region" description="Helical" evidence="1">
    <location>
        <begin position="9"/>
        <end position="31"/>
    </location>
</feature>
<comment type="caution">
    <text evidence="2">The sequence shown here is derived from an EMBL/GenBank/DDBJ whole genome shotgun (WGS) entry which is preliminary data.</text>
</comment>
<dbReference type="AlphaFoldDB" id="A0A198A4H9"/>
<dbReference type="Proteomes" id="UP000078454">
    <property type="component" value="Unassembled WGS sequence"/>
</dbReference>
<accession>A0A198A4H9</accession>
<evidence type="ECO:0000256" key="1">
    <source>
        <dbReference type="SAM" id="Phobius"/>
    </source>
</evidence>
<evidence type="ECO:0000313" key="3">
    <source>
        <dbReference type="Proteomes" id="UP000078454"/>
    </source>
</evidence>
<sequence length="142" mass="15500">MSNKRLKRLILSFAIFIIAMITIKLIVAFGGDMVATSHNVSTFTSKSNVNGNIKLTIGTLKGTYVVHDFNIKTDGEIGIPYESTVETGTVTLRVMKSNLVQWEKVISPSSTGLIEFDGVKGSYSIQLATDEAKKISVKLQTK</sequence>
<reference evidence="2 3" key="1">
    <citation type="submission" date="2016-05" db="EMBL/GenBank/DDBJ databases">
        <title>Paenibacillus sp. 1ZS3-15 nov., isolated from the rhizosphere soil.</title>
        <authorList>
            <person name="Zhang X.X."/>
            <person name="Zhang J."/>
        </authorList>
    </citation>
    <scope>NUCLEOTIDE SEQUENCE [LARGE SCALE GENOMIC DNA]</scope>
    <source>
        <strain evidence="2 3">1ZS3-15</strain>
    </source>
</reference>
<keyword evidence="3" id="KW-1185">Reference proteome</keyword>
<keyword evidence="1" id="KW-0812">Transmembrane</keyword>
<keyword evidence="1" id="KW-1133">Transmembrane helix</keyword>